<feature type="transmembrane region" description="Helical" evidence="3">
    <location>
        <begin position="91"/>
        <end position="112"/>
    </location>
</feature>
<comment type="caution">
    <text evidence="5">The sequence shown here is derived from an EMBL/GenBank/DDBJ whole genome shotgun (WGS) entry which is preliminary data.</text>
</comment>
<evidence type="ECO:0000256" key="2">
    <source>
        <dbReference type="ARBA" id="ARBA00034247"/>
    </source>
</evidence>
<dbReference type="InterPro" id="IPR000160">
    <property type="entry name" value="GGDEF_dom"/>
</dbReference>
<feature type="domain" description="GGDEF" evidence="4">
    <location>
        <begin position="155"/>
        <end position="285"/>
    </location>
</feature>
<evidence type="ECO:0000256" key="3">
    <source>
        <dbReference type="SAM" id="Phobius"/>
    </source>
</evidence>
<feature type="transmembrane region" description="Helical" evidence="3">
    <location>
        <begin position="21"/>
        <end position="40"/>
    </location>
</feature>
<accession>A0ABX1TKS0</accession>
<dbReference type="InterPro" id="IPR038318">
    <property type="entry name" value="KdpD_sf"/>
</dbReference>
<keyword evidence="3" id="KW-1133">Transmembrane helix</keyword>
<proteinExistence type="predicted"/>
<evidence type="ECO:0000313" key="5">
    <source>
        <dbReference type="EMBL" id="NMQ19277.1"/>
    </source>
</evidence>
<sequence>MMISMLTTIDTVLARWSRAQVFALALCGVLLVGLVDYLTGYELGVSLLYLGPVDVAAWYIGRRAGYIVAVLSAIVWFAADWGSEHPYSHLAIPLWNTMIRFGFFLSNVFLLAELREHLANERRLARTDALTGTLNSRAFTEQVEYNLGLARRNGSALTLAYIDLDDFKRINDKHGHNEGDRLLRVIGRTLMQGTRGTDQVARLGGDEFALLLPGTDTDGAREAIGKIRQLLRESLDSAGFSVTCSVGAMTFSRPPPSVDEAIRAADHLMYRVKSQGKDAVAFDTRS</sequence>
<dbReference type="InterPro" id="IPR050469">
    <property type="entry name" value="Diguanylate_Cyclase"/>
</dbReference>
<dbReference type="Gene3D" id="1.20.120.620">
    <property type="entry name" value="Backbone structure of the membrane domain of e. Coli histidine kinase receptor kdpd"/>
    <property type="match status" value="1"/>
</dbReference>
<dbReference type="PANTHER" id="PTHR45138">
    <property type="entry name" value="REGULATORY COMPONENTS OF SENSORY TRANSDUCTION SYSTEM"/>
    <property type="match status" value="1"/>
</dbReference>
<evidence type="ECO:0000313" key="6">
    <source>
        <dbReference type="Proteomes" id="UP000760480"/>
    </source>
</evidence>
<dbReference type="Pfam" id="PF00990">
    <property type="entry name" value="GGDEF"/>
    <property type="match status" value="1"/>
</dbReference>
<feature type="transmembrane region" description="Helical" evidence="3">
    <location>
        <begin position="60"/>
        <end position="79"/>
    </location>
</feature>
<dbReference type="CDD" id="cd01949">
    <property type="entry name" value="GGDEF"/>
    <property type="match status" value="1"/>
</dbReference>
<evidence type="ECO:0000259" key="4">
    <source>
        <dbReference type="PROSITE" id="PS50887"/>
    </source>
</evidence>
<dbReference type="PANTHER" id="PTHR45138:SF9">
    <property type="entry name" value="DIGUANYLATE CYCLASE DGCM-RELATED"/>
    <property type="match status" value="1"/>
</dbReference>
<protein>
    <recommendedName>
        <fullName evidence="1">diguanylate cyclase</fullName>
        <ecNumber evidence="1">2.7.7.65</ecNumber>
    </recommendedName>
</protein>
<dbReference type="PROSITE" id="PS50887">
    <property type="entry name" value="GGDEF"/>
    <property type="match status" value="1"/>
</dbReference>
<comment type="catalytic activity">
    <reaction evidence="2">
        <text>2 GTP = 3',3'-c-di-GMP + 2 diphosphate</text>
        <dbReference type="Rhea" id="RHEA:24898"/>
        <dbReference type="ChEBI" id="CHEBI:33019"/>
        <dbReference type="ChEBI" id="CHEBI:37565"/>
        <dbReference type="ChEBI" id="CHEBI:58805"/>
        <dbReference type="EC" id="2.7.7.65"/>
    </reaction>
</comment>
<keyword evidence="3" id="KW-0812">Transmembrane</keyword>
<keyword evidence="6" id="KW-1185">Reference proteome</keyword>
<dbReference type="EMBL" id="SPMZ01000023">
    <property type="protein sequence ID" value="NMQ19277.1"/>
    <property type="molecule type" value="Genomic_DNA"/>
</dbReference>
<dbReference type="Gene3D" id="3.30.70.270">
    <property type="match status" value="1"/>
</dbReference>
<dbReference type="NCBIfam" id="TIGR00254">
    <property type="entry name" value="GGDEF"/>
    <property type="match status" value="1"/>
</dbReference>
<dbReference type="InterPro" id="IPR043128">
    <property type="entry name" value="Rev_trsase/Diguanyl_cyclase"/>
</dbReference>
<evidence type="ECO:0000256" key="1">
    <source>
        <dbReference type="ARBA" id="ARBA00012528"/>
    </source>
</evidence>
<name>A0ABX1TKS0_9GAMM</name>
<dbReference type="SUPFAM" id="SSF55073">
    <property type="entry name" value="Nucleotide cyclase"/>
    <property type="match status" value="1"/>
</dbReference>
<keyword evidence="3" id="KW-0472">Membrane</keyword>
<gene>
    <name evidence="5" type="ORF">E4P82_08785</name>
</gene>
<dbReference type="EC" id="2.7.7.65" evidence="1"/>
<dbReference type="SMART" id="SM00267">
    <property type="entry name" value="GGDEF"/>
    <property type="match status" value="1"/>
</dbReference>
<dbReference type="Proteomes" id="UP000760480">
    <property type="component" value="Unassembled WGS sequence"/>
</dbReference>
<reference evidence="5 6" key="1">
    <citation type="submission" date="2019-03" db="EMBL/GenBank/DDBJ databases">
        <title>Metabolic reconstructions from genomes of highly enriched 'Candidatus Accumulibacter' and 'Candidatus Competibacter' bioreactor populations.</title>
        <authorList>
            <person name="Annavajhala M.K."/>
            <person name="Welles L."/>
            <person name="Abbas B."/>
            <person name="Sorokin D."/>
            <person name="Park H."/>
            <person name="Van Loosdrecht M."/>
            <person name="Chandran K."/>
        </authorList>
    </citation>
    <scope>NUCLEOTIDE SEQUENCE [LARGE SCALE GENOMIC DNA]</scope>
    <source>
        <strain evidence="5 6">SBR_G</strain>
    </source>
</reference>
<dbReference type="InterPro" id="IPR029787">
    <property type="entry name" value="Nucleotide_cyclase"/>
</dbReference>
<organism evidence="5 6">
    <name type="scientific">Candidatus Competibacter phosphatis</name>
    <dbReference type="NCBI Taxonomy" id="221280"/>
    <lineage>
        <taxon>Bacteria</taxon>
        <taxon>Pseudomonadati</taxon>
        <taxon>Pseudomonadota</taxon>
        <taxon>Gammaproteobacteria</taxon>
        <taxon>Candidatus Competibacteraceae</taxon>
        <taxon>Candidatus Competibacter</taxon>
    </lineage>
</organism>